<dbReference type="Proteomes" id="UP000007652">
    <property type="component" value="Unassembled WGS sequence"/>
</dbReference>
<reference evidence="1 2" key="1">
    <citation type="journal article" date="2011" name="J. Bacteriol.">
        <title>Draft genome sequence of Caloramator australicus strain RC3T, a thermoanaerobe from the Great Artesian Basin of Australia.</title>
        <authorList>
            <person name="Ogg C.D."/>
            <person name="Patel B.K.C."/>
        </authorList>
    </citation>
    <scope>NUCLEOTIDE SEQUENCE [LARGE SCALE GENOMIC DNA]</scope>
    <source>
        <strain evidence="1 2">RC3</strain>
    </source>
</reference>
<dbReference type="STRING" id="857293.CAAU_0411"/>
<dbReference type="EMBL" id="CAKP01000018">
    <property type="protein sequence ID" value="CCC58060.1"/>
    <property type="molecule type" value="Genomic_DNA"/>
</dbReference>
<gene>
    <name evidence="1" type="ORF">CAAU_0411</name>
</gene>
<organism evidence="1 2">
    <name type="scientific">Caloramator australicus RC3</name>
    <dbReference type="NCBI Taxonomy" id="857293"/>
    <lineage>
        <taxon>Bacteria</taxon>
        <taxon>Bacillati</taxon>
        <taxon>Bacillota</taxon>
        <taxon>Clostridia</taxon>
        <taxon>Eubacteriales</taxon>
        <taxon>Clostridiaceae</taxon>
        <taxon>Caloramator</taxon>
    </lineage>
</organism>
<evidence type="ECO:0000313" key="1">
    <source>
        <dbReference type="EMBL" id="CCC58060.1"/>
    </source>
</evidence>
<sequence length="41" mass="5087">MGKGIKRRIFLLFVEYIIIKFKNLVYKRILRVLRPKARLWP</sequence>
<accession>G0V4M0</accession>
<name>G0V4M0_9CLOT</name>
<keyword evidence="2" id="KW-1185">Reference proteome</keyword>
<comment type="caution">
    <text evidence="1">The sequence shown here is derived from an EMBL/GenBank/DDBJ whole genome shotgun (WGS) entry which is preliminary data.</text>
</comment>
<dbReference type="AlphaFoldDB" id="G0V4M0"/>
<proteinExistence type="predicted"/>
<protein>
    <submittedName>
        <fullName evidence="1">Uncharacterized protein</fullName>
    </submittedName>
</protein>
<evidence type="ECO:0000313" key="2">
    <source>
        <dbReference type="Proteomes" id="UP000007652"/>
    </source>
</evidence>